<name>A0A6D2JIW4_9BRAS</name>
<dbReference type="GO" id="GO:0005789">
    <property type="term" value="C:endoplasmic reticulum membrane"/>
    <property type="evidence" value="ECO:0007669"/>
    <property type="project" value="UniProtKB-SubCell"/>
</dbReference>
<evidence type="ECO:0000256" key="9">
    <source>
        <dbReference type="ARBA" id="ARBA00038080"/>
    </source>
</evidence>
<evidence type="ECO:0000256" key="5">
    <source>
        <dbReference type="ARBA" id="ARBA00022824"/>
    </source>
</evidence>
<accession>A0A6D2JIW4</accession>
<evidence type="ECO:0000256" key="10">
    <source>
        <dbReference type="SAM" id="Coils"/>
    </source>
</evidence>
<reference evidence="11" key="1">
    <citation type="submission" date="2020-01" db="EMBL/GenBank/DDBJ databases">
        <authorList>
            <person name="Mishra B."/>
        </authorList>
    </citation>
    <scope>NUCLEOTIDE SEQUENCE [LARGE SCALE GENOMIC DNA]</scope>
</reference>
<proteinExistence type="inferred from homology"/>
<dbReference type="AlphaFoldDB" id="A0A6D2JIW4"/>
<evidence type="ECO:0000256" key="3">
    <source>
        <dbReference type="ARBA" id="ARBA00022475"/>
    </source>
</evidence>
<comment type="caution">
    <text evidence="11">The sequence shown here is derived from an EMBL/GenBank/DDBJ whole genome shotgun (WGS) entry which is preliminary data.</text>
</comment>
<keyword evidence="5" id="KW-0256">Endoplasmic reticulum</keyword>
<keyword evidence="3" id="KW-1003">Cell membrane</keyword>
<keyword evidence="8" id="KW-0472">Membrane</keyword>
<feature type="coiled-coil region" evidence="10">
    <location>
        <begin position="154"/>
        <end position="195"/>
    </location>
</feature>
<evidence type="ECO:0000256" key="1">
    <source>
        <dbReference type="ARBA" id="ARBA00004162"/>
    </source>
</evidence>
<dbReference type="OrthoDB" id="2195113at2759"/>
<evidence type="ECO:0000256" key="8">
    <source>
        <dbReference type="ARBA" id="ARBA00023136"/>
    </source>
</evidence>
<protein>
    <submittedName>
        <fullName evidence="11">Uncharacterized protein</fullName>
    </submittedName>
</protein>
<dbReference type="PANTHER" id="PTHR32219">
    <property type="entry name" value="RNA-BINDING PROTEIN YLMH-RELATED"/>
    <property type="match status" value="1"/>
</dbReference>
<organism evidence="11 12">
    <name type="scientific">Microthlaspi erraticum</name>
    <dbReference type="NCBI Taxonomy" id="1685480"/>
    <lineage>
        <taxon>Eukaryota</taxon>
        <taxon>Viridiplantae</taxon>
        <taxon>Streptophyta</taxon>
        <taxon>Embryophyta</taxon>
        <taxon>Tracheophyta</taxon>
        <taxon>Spermatophyta</taxon>
        <taxon>Magnoliopsida</taxon>
        <taxon>eudicotyledons</taxon>
        <taxon>Gunneridae</taxon>
        <taxon>Pentapetalae</taxon>
        <taxon>rosids</taxon>
        <taxon>malvids</taxon>
        <taxon>Brassicales</taxon>
        <taxon>Brassicaceae</taxon>
        <taxon>Coluteocarpeae</taxon>
        <taxon>Microthlaspi</taxon>
    </lineage>
</organism>
<keyword evidence="7 10" id="KW-0175">Coiled coil</keyword>
<keyword evidence="12" id="KW-1185">Reference proteome</keyword>
<evidence type="ECO:0000313" key="11">
    <source>
        <dbReference type="EMBL" id="CAA7039673.1"/>
    </source>
</evidence>
<dbReference type="EMBL" id="CACVBM020001216">
    <property type="protein sequence ID" value="CAA7039673.1"/>
    <property type="molecule type" value="Genomic_DNA"/>
</dbReference>
<comment type="similarity">
    <text evidence="9">Belongs to the plant Proton pump-interactor protein family.</text>
</comment>
<evidence type="ECO:0000256" key="6">
    <source>
        <dbReference type="ARBA" id="ARBA00022989"/>
    </source>
</evidence>
<keyword evidence="6" id="KW-1133">Transmembrane helix</keyword>
<dbReference type="GO" id="GO:0005886">
    <property type="term" value="C:plasma membrane"/>
    <property type="evidence" value="ECO:0007669"/>
    <property type="project" value="UniProtKB-SubCell"/>
</dbReference>
<dbReference type="InterPro" id="IPR055282">
    <property type="entry name" value="PPI1-4"/>
</dbReference>
<keyword evidence="4" id="KW-0812">Transmembrane</keyword>
<comment type="subcellular location">
    <subcellularLocation>
        <location evidence="1">Cell membrane</location>
        <topology evidence="1">Single-pass membrane protein</topology>
    </subcellularLocation>
    <subcellularLocation>
        <location evidence="2">Endoplasmic reticulum membrane</location>
        <topology evidence="2">Single-pass membrane protein</topology>
    </subcellularLocation>
</comment>
<dbReference type="Proteomes" id="UP000467841">
    <property type="component" value="Unassembled WGS sequence"/>
</dbReference>
<evidence type="ECO:0000256" key="7">
    <source>
        <dbReference type="ARBA" id="ARBA00023054"/>
    </source>
</evidence>
<evidence type="ECO:0000256" key="2">
    <source>
        <dbReference type="ARBA" id="ARBA00004389"/>
    </source>
</evidence>
<dbReference type="PANTHER" id="PTHR32219:SF2">
    <property type="entry name" value="PROTON PUMP-INTERACTOR 1"/>
    <property type="match status" value="1"/>
</dbReference>
<evidence type="ECO:0000313" key="12">
    <source>
        <dbReference type="Proteomes" id="UP000467841"/>
    </source>
</evidence>
<sequence length="241" mass="27227">MATETTTGQEAADLKELKEKVALLIELALVIFTQRSSKCSSEQVRSEQLHLPTNHQDPLFFLAFEVRLESLLDSRLLRLRSVRGKTGDEREVPSLEAADKELAKQILKEIRLLEGIANAAMRAKIKDDIQGQVKLMGAGLDGVKKERQAISARIGQLSEKVRATKDEILVLENEVKSVSEKRDKAYSNIHELRKQRDETNFGLYQGRNVLNKARDLAAQKNIAELEALPKAEQQEEFQRIL</sequence>
<evidence type="ECO:0000256" key="4">
    <source>
        <dbReference type="ARBA" id="ARBA00022692"/>
    </source>
</evidence>
<gene>
    <name evidence="11" type="ORF">MERR_LOCUS26908</name>
</gene>